<dbReference type="AlphaFoldDB" id="A0A9P6GWZ7"/>
<dbReference type="Proteomes" id="UP000740883">
    <property type="component" value="Unassembled WGS sequence"/>
</dbReference>
<dbReference type="EMBL" id="SBJO01000225">
    <property type="protein sequence ID" value="KAF9762003.1"/>
    <property type="molecule type" value="Genomic_DNA"/>
</dbReference>
<name>A0A9P6GWZ7_9MICR</name>
<dbReference type="OrthoDB" id="5535068at2759"/>
<gene>
    <name evidence="1" type="ORF">NGRA_2282</name>
</gene>
<sequence>MSQVEVSNKTYTFLVDTVSQENFISEDIAKKFDNSVQKCKKHITLADCRTQEVNSKIALHFKISPMRKSVKEDFYITENLPQQSLIGLNLIKRYGYINDCVTVNCTALRTKLSRYKYTRRRTLKRIYRLFSKQ</sequence>
<keyword evidence="2" id="KW-1185">Reference proteome</keyword>
<organism evidence="1 2">
    <name type="scientific">Nosema granulosis</name>
    <dbReference type="NCBI Taxonomy" id="83296"/>
    <lineage>
        <taxon>Eukaryota</taxon>
        <taxon>Fungi</taxon>
        <taxon>Fungi incertae sedis</taxon>
        <taxon>Microsporidia</taxon>
        <taxon>Nosematidae</taxon>
        <taxon>Nosema</taxon>
    </lineage>
</organism>
<protein>
    <submittedName>
        <fullName evidence="1">Uncharacterized protein</fullName>
    </submittedName>
</protein>
<dbReference type="Gene3D" id="2.40.70.10">
    <property type="entry name" value="Acid Proteases"/>
    <property type="match status" value="1"/>
</dbReference>
<proteinExistence type="predicted"/>
<evidence type="ECO:0000313" key="2">
    <source>
        <dbReference type="Proteomes" id="UP000740883"/>
    </source>
</evidence>
<dbReference type="InterPro" id="IPR021109">
    <property type="entry name" value="Peptidase_aspartic_dom_sf"/>
</dbReference>
<dbReference type="Pfam" id="PF13975">
    <property type="entry name" value="gag-asp_proteas"/>
    <property type="match status" value="1"/>
</dbReference>
<dbReference type="SUPFAM" id="SSF50630">
    <property type="entry name" value="Acid proteases"/>
    <property type="match status" value="1"/>
</dbReference>
<reference evidence="1 2" key="1">
    <citation type="journal article" date="2020" name="Genome Biol. Evol.">
        <title>Comparative genomics of strictly vertically transmitted, feminizing microsporidia endosymbionts of amphipod crustaceans.</title>
        <authorList>
            <person name="Cormier A."/>
            <person name="Chebbi M.A."/>
            <person name="Giraud I."/>
            <person name="Wattier R."/>
            <person name="Teixeira M."/>
            <person name="Gilbert C."/>
            <person name="Rigaud T."/>
            <person name="Cordaux R."/>
        </authorList>
    </citation>
    <scope>NUCLEOTIDE SEQUENCE [LARGE SCALE GENOMIC DNA]</scope>
    <source>
        <strain evidence="1 2">Ou3-Ou53</strain>
    </source>
</reference>
<evidence type="ECO:0000313" key="1">
    <source>
        <dbReference type="EMBL" id="KAF9762003.1"/>
    </source>
</evidence>
<dbReference type="CDD" id="cd00303">
    <property type="entry name" value="retropepsin_like"/>
    <property type="match status" value="1"/>
</dbReference>
<accession>A0A9P6GWZ7</accession>
<comment type="caution">
    <text evidence="1">The sequence shown here is derived from an EMBL/GenBank/DDBJ whole genome shotgun (WGS) entry which is preliminary data.</text>
</comment>